<protein>
    <recommendedName>
        <fullName evidence="4">Molybdopterin synthase catalytic subunit</fullName>
        <ecNumber evidence="4">2.8.1.12</ecNumber>
    </recommendedName>
    <alternativeName>
        <fullName evidence="4">Molybdenum cofactor synthesis protein 2 large subunit</fullName>
    </alternativeName>
    <alternativeName>
        <fullName evidence="4">Molybdenum cofactor synthesis protein 2B</fullName>
        <shortName evidence="4">MOCS2B</shortName>
    </alternativeName>
</protein>
<dbReference type="InterPro" id="IPR036563">
    <property type="entry name" value="MoaE_sf"/>
</dbReference>
<keyword evidence="3 4" id="KW-0501">Molybdenum cofactor biosynthesis</keyword>
<comment type="pathway">
    <text evidence="4">Cofactor biosynthesis; molybdopterin biosynthesis.</text>
</comment>
<dbReference type="EMBL" id="CAWYQH010000057">
    <property type="protein sequence ID" value="CAK8679025.1"/>
    <property type="molecule type" value="Genomic_DNA"/>
</dbReference>
<gene>
    <name evidence="5" type="ORF">CVLEPA_LOCUS9290</name>
</gene>
<evidence type="ECO:0000313" key="6">
    <source>
        <dbReference type="Proteomes" id="UP001642483"/>
    </source>
</evidence>
<feature type="binding site" evidence="4">
    <location>
        <begin position="134"/>
        <end position="136"/>
    </location>
    <ligand>
        <name>substrate</name>
    </ligand>
</feature>
<comment type="subcellular location">
    <subcellularLocation>
        <location evidence="4">Cytoplasm</location>
    </subcellularLocation>
</comment>
<proteinExistence type="inferred from homology"/>
<dbReference type="Gene3D" id="3.90.1170.40">
    <property type="entry name" value="Molybdopterin biosynthesis MoaE subunit"/>
    <property type="match status" value="1"/>
</dbReference>
<feature type="binding site" evidence="4">
    <location>
        <begin position="111"/>
        <end position="112"/>
    </location>
    <ligand>
        <name>substrate</name>
    </ligand>
</feature>
<comment type="catalytic activity">
    <reaction evidence="4">
        <text>2 [molybdopterin-synthase sulfur-carrier protein]-C-terminal-Gly-aminoethanethioate + cyclic pyranopterin phosphate + H2O = molybdopterin + 2 [molybdopterin-synthase sulfur-carrier protein]-C-terminal Gly-Gly + 2 H(+)</text>
        <dbReference type="Rhea" id="RHEA:26333"/>
        <dbReference type="Rhea" id="RHEA-COMP:12202"/>
        <dbReference type="Rhea" id="RHEA-COMP:19907"/>
        <dbReference type="ChEBI" id="CHEBI:15377"/>
        <dbReference type="ChEBI" id="CHEBI:15378"/>
        <dbReference type="ChEBI" id="CHEBI:58698"/>
        <dbReference type="ChEBI" id="CHEBI:59648"/>
        <dbReference type="ChEBI" id="CHEBI:90778"/>
        <dbReference type="ChEBI" id="CHEBI:232372"/>
        <dbReference type="EC" id="2.8.1.12"/>
    </reaction>
</comment>
<comment type="subunit">
    <text evidence="4">Heterotetramer; composed of 2 small (MOCS2A) and 2 large (MOCS2B) subunits.</text>
</comment>
<organism evidence="5 6">
    <name type="scientific">Clavelina lepadiformis</name>
    <name type="common">Light-bulb sea squirt</name>
    <name type="synonym">Ascidia lepadiformis</name>
    <dbReference type="NCBI Taxonomy" id="159417"/>
    <lineage>
        <taxon>Eukaryota</taxon>
        <taxon>Metazoa</taxon>
        <taxon>Chordata</taxon>
        <taxon>Tunicata</taxon>
        <taxon>Ascidiacea</taxon>
        <taxon>Aplousobranchia</taxon>
        <taxon>Clavelinidae</taxon>
        <taxon>Clavelina</taxon>
    </lineage>
</organism>
<keyword evidence="2 4" id="KW-0808">Transferase</keyword>
<evidence type="ECO:0000256" key="3">
    <source>
        <dbReference type="ARBA" id="ARBA00023150"/>
    </source>
</evidence>
<accession>A0ABP0FH69</accession>
<dbReference type="EC" id="2.8.1.12" evidence="4"/>
<dbReference type="SUPFAM" id="SSF54690">
    <property type="entry name" value="Molybdopterin synthase subunit MoaE"/>
    <property type="match status" value="1"/>
</dbReference>
<reference evidence="5 6" key="1">
    <citation type="submission" date="2024-02" db="EMBL/GenBank/DDBJ databases">
        <authorList>
            <person name="Daric V."/>
            <person name="Darras S."/>
        </authorList>
    </citation>
    <scope>NUCLEOTIDE SEQUENCE [LARGE SCALE GENOMIC DNA]</scope>
</reference>
<evidence type="ECO:0000256" key="1">
    <source>
        <dbReference type="ARBA" id="ARBA00022490"/>
    </source>
</evidence>
<feature type="binding site" evidence="4">
    <location>
        <position position="127"/>
    </location>
    <ligand>
        <name>substrate</name>
    </ligand>
</feature>
<dbReference type="HAMAP" id="MF_03052">
    <property type="entry name" value="MOC2B"/>
    <property type="match status" value="1"/>
</dbReference>
<comment type="similarity">
    <text evidence="4">Belongs to the MoaE family. MOCS2B subfamily.</text>
</comment>
<dbReference type="PANTHER" id="PTHR23404">
    <property type="entry name" value="MOLYBDOPTERIN SYNTHASE RELATED"/>
    <property type="match status" value="1"/>
</dbReference>
<evidence type="ECO:0000313" key="5">
    <source>
        <dbReference type="EMBL" id="CAK8679025.1"/>
    </source>
</evidence>
<evidence type="ECO:0000256" key="2">
    <source>
        <dbReference type="ARBA" id="ARBA00022679"/>
    </source>
</evidence>
<dbReference type="Proteomes" id="UP001642483">
    <property type="component" value="Unassembled WGS sequence"/>
</dbReference>
<sequence>MMEERNETENITDILITKEKLDAQAAIDKVSSEYCGANSIFIGTTRDIQNGRHILKLEYEGYELMAKKEMLKICDKMRKSWPEIKHIVMWHRLGSVPVKEASVIIAVSSPHRIDSMSATQQCMDTLKAVVPIWKQEVYTDGTKEWKENKECGWNKENSEALKTENNAHAQCSNTS</sequence>
<evidence type="ECO:0000256" key="4">
    <source>
        <dbReference type="HAMAP-Rule" id="MF_03052"/>
    </source>
</evidence>
<name>A0ABP0FH69_CLALP</name>
<keyword evidence="1 4" id="KW-0963">Cytoplasm</keyword>
<dbReference type="CDD" id="cd00756">
    <property type="entry name" value="MoaE"/>
    <property type="match status" value="1"/>
</dbReference>
<keyword evidence="6" id="KW-1185">Reference proteome</keyword>
<dbReference type="Pfam" id="PF02391">
    <property type="entry name" value="MoaE"/>
    <property type="match status" value="1"/>
</dbReference>
<comment type="caution">
    <text evidence="5">The sequence shown here is derived from an EMBL/GenBank/DDBJ whole genome shotgun (WGS) entry which is preliminary data.</text>
</comment>
<comment type="function">
    <text evidence="4">Catalytic subunit of the molybdopterin synthase complex, a complex that catalyzes the conversion of precursor Z into molybdopterin. Acts by mediating the incorporation of 2 sulfur atoms from thiocarboxylated MOCS2A into precursor Z to generate a dithiolene group.</text>
</comment>
<dbReference type="InterPro" id="IPR003448">
    <property type="entry name" value="Mopterin_biosynth_MoaE"/>
</dbReference>
<dbReference type="InterPro" id="IPR028888">
    <property type="entry name" value="MOCS2B_euk"/>
</dbReference>